<dbReference type="EMBL" id="JAEDAH010000093">
    <property type="protein sequence ID" value="MCA6064830.1"/>
    <property type="molecule type" value="Genomic_DNA"/>
</dbReference>
<accession>A0ABS7ZW64</accession>
<dbReference type="Proteomes" id="UP000714380">
    <property type="component" value="Unassembled WGS sequence"/>
</dbReference>
<feature type="domain" description="Bacterial toxin 46" evidence="2">
    <location>
        <begin position="45"/>
        <end position="126"/>
    </location>
</feature>
<sequence length="162" mass="18349">MRHSSYNDCPSSYTNPEDIRAASKNWPKQKKARFDLADSYYREAGKANYDNHLRGIDFDKPVEIVSIPKGTTLYQYSYPDRLTGMPKTGDYFYENKDVNPNQLGFEVNGRKMTSVTTTSQQDYLKSSAANIEDWNGSGKVFPGGESQVYNPNRSTTPASFIE</sequence>
<dbReference type="InterPro" id="IPR028238">
    <property type="entry name" value="Ntox46"/>
</dbReference>
<evidence type="ECO:0000259" key="2">
    <source>
        <dbReference type="Pfam" id="PF15538"/>
    </source>
</evidence>
<evidence type="ECO:0000256" key="1">
    <source>
        <dbReference type="SAM" id="MobiDB-lite"/>
    </source>
</evidence>
<evidence type="ECO:0000313" key="3">
    <source>
        <dbReference type="EMBL" id="MCA6064830.1"/>
    </source>
</evidence>
<reference evidence="3 4" key="1">
    <citation type="submission" date="2020-12" db="EMBL/GenBank/DDBJ databases">
        <title>Novel Thalassolituus-related marine hydrocarbonoclastic bacteria mediated algae-derived hydrocarbons mineralization in twilight zone of the northern South China Sea.</title>
        <authorList>
            <person name="Dong C."/>
        </authorList>
    </citation>
    <scope>NUCLEOTIDE SEQUENCE [LARGE SCALE GENOMIC DNA]</scope>
    <source>
        <strain evidence="3 4">IMCC1826</strain>
    </source>
</reference>
<evidence type="ECO:0000313" key="4">
    <source>
        <dbReference type="Proteomes" id="UP000714380"/>
    </source>
</evidence>
<dbReference type="Pfam" id="PF15538">
    <property type="entry name" value="Ntox46"/>
    <property type="match status" value="1"/>
</dbReference>
<feature type="region of interest" description="Disordered" evidence="1">
    <location>
        <begin position="1"/>
        <end position="24"/>
    </location>
</feature>
<feature type="region of interest" description="Disordered" evidence="1">
    <location>
        <begin position="140"/>
        <end position="162"/>
    </location>
</feature>
<gene>
    <name evidence="3" type="ORF">I9W95_14550</name>
</gene>
<proteinExistence type="predicted"/>
<feature type="compositionally biased region" description="Polar residues" evidence="1">
    <location>
        <begin position="1"/>
        <end position="15"/>
    </location>
</feature>
<comment type="caution">
    <text evidence="3">The sequence shown here is derived from an EMBL/GenBank/DDBJ whole genome shotgun (WGS) entry which is preliminary data.</text>
</comment>
<protein>
    <recommendedName>
        <fullName evidence="2">Bacterial toxin 46 domain-containing protein</fullName>
    </recommendedName>
</protein>
<feature type="compositionally biased region" description="Polar residues" evidence="1">
    <location>
        <begin position="147"/>
        <end position="162"/>
    </location>
</feature>
<keyword evidence="4" id="KW-1185">Reference proteome</keyword>
<name>A0ABS7ZW64_9GAMM</name>
<organism evidence="3 4">
    <name type="scientific">Thalassolituus marinus</name>
    <dbReference type="NCBI Taxonomy" id="671053"/>
    <lineage>
        <taxon>Bacteria</taxon>
        <taxon>Pseudomonadati</taxon>
        <taxon>Pseudomonadota</taxon>
        <taxon>Gammaproteobacteria</taxon>
        <taxon>Oceanospirillales</taxon>
        <taxon>Oceanospirillaceae</taxon>
        <taxon>Thalassolituus</taxon>
    </lineage>
</organism>